<accession>A0A2G5HM09</accession>
<feature type="non-terminal residue" evidence="1">
    <location>
        <position position="1"/>
    </location>
</feature>
<dbReference type="Proteomes" id="UP000230605">
    <property type="component" value="Chromosome 4"/>
</dbReference>
<dbReference type="AlphaFoldDB" id="A0A2G5HM09"/>
<reference evidence="1 2" key="1">
    <citation type="submission" date="2015-10" db="EMBL/GenBank/DDBJ databases">
        <title>The cercosporin biosynthetic gene cluster was horizontally transferred to several fungal lineages and shown to be expanded in Cercospora beticola based on microsynteny with recipient genomes.</title>
        <authorList>
            <person name="De Jonge R."/>
            <person name="Ebert M.K."/>
            <person name="Suttle J.C."/>
            <person name="Jurick Ii W.M."/>
            <person name="Secor G.A."/>
            <person name="Thomma B.P."/>
            <person name="Van De Peer Y."/>
            <person name="Bolton M.D."/>
        </authorList>
    </citation>
    <scope>NUCLEOTIDE SEQUENCE [LARGE SCALE GENOMIC DNA]</scope>
    <source>
        <strain evidence="1 2">09-40</strain>
    </source>
</reference>
<protein>
    <submittedName>
        <fullName evidence="1">Uncharacterized protein</fullName>
    </submittedName>
</protein>
<dbReference type="EMBL" id="LKMD01000105">
    <property type="protein sequence ID" value="PIA93591.1"/>
    <property type="molecule type" value="Genomic_DNA"/>
</dbReference>
<comment type="caution">
    <text evidence="1">The sequence shown here is derived from an EMBL/GenBank/DDBJ whole genome shotgun (WGS) entry which is preliminary data.</text>
</comment>
<gene>
    <name evidence="1" type="ORF">CB0940_05140</name>
</gene>
<evidence type="ECO:0000313" key="1">
    <source>
        <dbReference type="EMBL" id="PIA93591.1"/>
    </source>
</evidence>
<evidence type="ECO:0000313" key="2">
    <source>
        <dbReference type="Proteomes" id="UP000230605"/>
    </source>
</evidence>
<name>A0A2G5HM09_CERBT</name>
<proteinExistence type="predicted"/>
<organism evidence="1 2">
    <name type="scientific">Cercospora beticola</name>
    <name type="common">Sugarbeet leaf spot fungus</name>
    <dbReference type="NCBI Taxonomy" id="122368"/>
    <lineage>
        <taxon>Eukaryota</taxon>
        <taxon>Fungi</taxon>
        <taxon>Dikarya</taxon>
        <taxon>Ascomycota</taxon>
        <taxon>Pezizomycotina</taxon>
        <taxon>Dothideomycetes</taxon>
        <taxon>Dothideomycetidae</taxon>
        <taxon>Mycosphaerellales</taxon>
        <taxon>Mycosphaerellaceae</taxon>
        <taxon>Cercospora</taxon>
    </lineage>
</organism>
<sequence length="147" mass="17315">ASVPCIYKGWRRYDIPSIIQVTTQVSATPLTPIPVRNRSILSRCRRHHPLRSNTLARRQNSPFRQLSRQPPTRQARLLRRSTQRFRTQRYRAPNLTNHRRTQMTQSKSLPSVITRRRAHESPRFTCMTITHSLSFHLAMQGRESDCE</sequence>